<keyword evidence="1" id="KW-0812">Transmembrane</keyword>
<evidence type="ECO:0008006" key="4">
    <source>
        <dbReference type="Google" id="ProtNLM"/>
    </source>
</evidence>
<feature type="transmembrane region" description="Helical" evidence="1">
    <location>
        <begin position="115"/>
        <end position="135"/>
    </location>
</feature>
<feature type="transmembrane region" description="Helical" evidence="1">
    <location>
        <begin position="147"/>
        <end position="167"/>
    </location>
</feature>
<gene>
    <name evidence="2" type="ORF">E4N76_04765</name>
</gene>
<reference evidence="2" key="1">
    <citation type="submission" date="2019-04" db="EMBL/GenBank/DDBJ databases">
        <title>Whole genome sequencing of oral phylogroup 2 treponemes.</title>
        <authorList>
            <person name="Chan Y."/>
            <person name="Zeng H.H."/>
            <person name="Yu X.L."/>
            <person name="Leung W.K."/>
            <person name="Watt R.M."/>
        </authorList>
    </citation>
    <scope>NUCLEOTIDE SEQUENCE</scope>
    <source>
        <strain evidence="2">OMZ 847</strain>
    </source>
</reference>
<dbReference type="EMBL" id="CP038802">
    <property type="protein sequence ID" value="UTY28373.1"/>
    <property type="molecule type" value="Genomic_DNA"/>
</dbReference>
<keyword evidence="1" id="KW-0472">Membrane</keyword>
<dbReference type="Proteomes" id="UP001059401">
    <property type="component" value="Chromosome"/>
</dbReference>
<organism evidence="2 3">
    <name type="scientific">Treponema putidum</name>
    <dbReference type="NCBI Taxonomy" id="221027"/>
    <lineage>
        <taxon>Bacteria</taxon>
        <taxon>Pseudomonadati</taxon>
        <taxon>Spirochaetota</taxon>
        <taxon>Spirochaetia</taxon>
        <taxon>Spirochaetales</taxon>
        <taxon>Treponemataceae</taxon>
        <taxon>Treponema</taxon>
    </lineage>
</organism>
<proteinExistence type="predicted"/>
<name>A0ABY5HSG6_9SPIR</name>
<keyword evidence="1" id="KW-1133">Transmembrane helix</keyword>
<protein>
    <recommendedName>
        <fullName evidence="4">Tight adherence protein B</fullName>
    </recommendedName>
</protein>
<feature type="transmembrane region" description="Helical" evidence="1">
    <location>
        <begin position="6"/>
        <end position="26"/>
    </location>
</feature>
<accession>A0ABY5HSG6</accession>
<evidence type="ECO:0000313" key="3">
    <source>
        <dbReference type="Proteomes" id="UP001059401"/>
    </source>
</evidence>
<evidence type="ECO:0000313" key="2">
    <source>
        <dbReference type="EMBL" id="UTY28373.1"/>
    </source>
</evidence>
<keyword evidence="3" id="KW-1185">Reference proteome</keyword>
<dbReference type="RefSeq" id="WP_255806244.1">
    <property type="nucleotide sequence ID" value="NZ_CP038802.1"/>
</dbReference>
<evidence type="ECO:0000256" key="1">
    <source>
        <dbReference type="SAM" id="Phobius"/>
    </source>
</evidence>
<sequence>MIELLINNIQTIILTLTSVVSLISAFKKEIIGFSDRINRGKYKAFKLLKEEYIANTHNGYFAFQNYLNQRIEPKLIDFIMISSDAYSIMKRLKAAEGKYTFDGKMFETNLLKRQYVLPLIGYFLSSSVIICYLSMNNKLISLIQLKGFLFLLVIILCVFGPVLINSLQSISSISSARYLEKITQRKIIKKGKNKQDNKKYLKTDKH</sequence>